<keyword evidence="3" id="KW-1185">Reference proteome</keyword>
<feature type="region of interest" description="Disordered" evidence="1">
    <location>
        <begin position="249"/>
        <end position="307"/>
    </location>
</feature>
<comment type="caution">
    <text evidence="2">The sequence shown here is derived from an EMBL/GenBank/DDBJ whole genome shotgun (WGS) entry which is preliminary data.</text>
</comment>
<protein>
    <submittedName>
        <fullName evidence="2">Uncharacterized protein</fullName>
    </submittedName>
</protein>
<feature type="region of interest" description="Disordered" evidence="1">
    <location>
        <begin position="82"/>
        <end position="233"/>
    </location>
</feature>
<dbReference type="RefSeq" id="XP_044551776.1">
    <property type="nucleotide sequence ID" value="XM_044689691.1"/>
</dbReference>
<reference evidence="2 3" key="1">
    <citation type="journal article" date="2018" name="BMC Genomics">
        <title>The genome of Naegleria lovaniensis, the basis for a comparative approach to unravel pathogenicity factors of the human pathogenic amoeba N. fowleri.</title>
        <authorList>
            <person name="Liechti N."/>
            <person name="Schurch N."/>
            <person name="Bruggmann R."/>
            <person name="Wittwer M."/>
        </authorList>
    </citation>
    <scope>NUCLEOTIDE SEQUENCE [LARGE SCALE GENOMIC DNA]</scope>
    <source>
        <strain evidence="2 3">ATCC 30569</strain>
    </source>
</reference>
<sequence>MKWVPLSINKSDEIEKQANEIAELYRVLFLQLKLEKQQEIHGLLRSQKESTVAPNSGKSTIDKMGVITSSIDELKNALFSVQQQNSEDPCEEITEENNPFSASTKSKDSLGHSSASEEKKPIKHGNPSKQANKSLDRPKQKKVKPIYSWEKGAPNSTDNKKMETSSSIDLPHKMDQNSFSEQMSRVGKFMEEQLANQRQSSPKRDSSPRRFGKTKESKQSVHAPLSPSLGRSLHLEIEMNEEEFAKLKKRRNIQERPRSSSPRFQAPNRSRSSSMLSVGDLAHSADSFSSSSSASKQRHSFLQKGKGRLASDGNPFLKIYSSPQLLYNTSYILSGADVSPSAIENLSEVQQANMNSALQTPGYTVADIEGLYITTAGPYSDPKDSFFRPSDKSKWVNGKGFITSVGKSEEFTRDKSLPMFINTGIAYESSNPAIVQQKLRSSEKSRMMSPKGFVAMFGNSGCDDIDKQYSLGFTSPARGSLHSFSAPLPTNIKGQSRSPVQLRPLSGTSSSAAINLISKNMASPKTSPRLTNKLL</sequence>
<feature type="compositionally biased region" description="Low complexity" evidence="1">
    <location>
        <begin position="282"/>
        <end position="295"/>
    </location>
</feature>
<feature type="compositionally biased region" description="Basic and acidic residues" evidence="1">
    <location>
        <begin position="105"/>
        <end position="120"/>
    </location>
</feature>
<evidence type="ECO:0000313" key="2">
    <source>
        <dbReference type="EMBL" id="KAG2387784.1"/>
    </source>
</evidence>
<proteinExistence type="predicted"/>
<dbReference type="Proteomes" id="UP000816034">
    <property type="component" value="Unassembled WGS sequence"/>
</dbReference>
<evidence type="ECO:0000256" key="1">
    <source>
        <dbReference type="SAM" id="MobiDB-lite"/>
    </source>
</evidence>
<feature type="region of interest" description="Disordered" evidence="1">
    <location>
        <begin position="485"/>
        <end position="506"/>
    </location>
</feature>
<dbReference type="GeneID" id="68093834"/>
<dbReference type="EMBL" id="PYSW02000012">
    <property type="protein sequence ID" value="KAG2387784.1"/>
    <property type="molecule type" value="Genomic_DNA"/>
</dbReference>
<evidence type="ECO:0000313" key="3">
    <source>
        <dbReference type="Proteomes" id="UP000816034"/>
    </source>
</evidence>
<feature type="compositionally biased region" description="Basic and acidic residues" evidence="1">
    <location>
        <begin position="202"/>
        <end position="219"/>
    </location>
</feature>
<feature type="compositionally biased region" description="Basic residues" evidence="1">
    <location>
        <begin position="296"/>
        <end position="307"/>
    </location>
</feature>
<organism evidence="2 3">
    <name type="scientific">Naegleria lovaniensis</name>
    <name type="common">Amoeba</name>
    <dbReference type="NCBI Taxonomy" id="51637"/>
    <lineage>
        <taxon>Eukaryota</taxon>
        <taxon>Discoba</taxon>
        <taxon>Heterolobosea</taxon>
        <taxon>Tetramitia</taxon>
        <taxon>Eutetramitia</taxon>
        <taxon>Vahlkampfiidae</taxon>
        <taxon>Naegleria</taxon>
    </lineage>
</organism>
<name>A0AA88GY33_NAELO</name>
<accession>A0AA88GY33</accession>
<dbReference type="AlphaFoldDB" id="A0AA88GY33"/>
<gene>
    <name evidence="2" type="ORF">C9374_001378</name>
</gene>
<feature type="compositionally biased region" description="Polar residues" evidence="1">
    <location>
        <begin position="259"/>
        <end position="276"/>
    </location>
</feature>